<dbReference type="Pfam" id="PF01546">
    <property type="entry name" value="Peptidase_M20"/>
    <property type="match status" value="1"/>
</dbReference>
<name>A0AAE0KG72_9PEZI</name>
<comment type="caution">
    <text evidence="6">The sequence shown here is derived from an EMBL/GenBank/DDBJ whole genome shotgun (WGS) entry which is preliminary data.</text>
</comment>
<keyword evidence="7" id="KW-1185">Reference proteome</keyword>
<keyword evidence="4" id="KW-0378">Hydrolase</keyword>
<evidence type="ECO:0008006" key="8">
    <source>
        <dbReference type="Google" id="ProtNLM"/>
    </source>
</evidence>
<dbReference type="PANTHER" id="PTHR45962">
    <property type="entry name" value="N-FATTY-ACYL-AMINO ACID SYNTHASE/HYDROLASE PM20D1"/>
    <property type="match status" value="1"/>
</dbReference>
<protein>
    <recommendedName>
        <fullName evidence="8">M20/M25/M40 family metallo-hydrolase</fullName>
    </recommendedName>
</protein>
<keyword evidence="5" id="KW-0862">Zinc</keyword>
<dbReference type="Proteomes" id="UP001287356">
    <property type="component" value="Unassembled WGS sequence"/>
</dbReference>
<accession>A0AAE0KG72</accession>
<dbReference type="PROSITE" id="PS00758">
    <property type="entry name" value="ARGE_DAPE_CPG2_1"/>
    <property type="match status" value="1"/>
</dbReference>
<evidence type="ECO:0000313" key="7">
    <source>
        <dbReference type="Proteomes" id="UP001287356"/>
    </source>
</evidence>
<evidence type="ECO:0000256" key="3">
    <source>
        <dbReference type="ARBA" id="ARBA00022723"/>
    </source>
</evidence>
<evidence type="ECO:0000256" key="2">
    <source>
        <dbReference type="ARBA" id="ARBA00022670"/>
    </source>
</evidence>
<dbReference type="Gene3D" id="3.40.630.10">
    <property type="entry name" value="Zn peptidases"/>
    <property type="match status" value="1"/>
</dbReference>
<dbReference type="SUPFAM" id="SSF53187">
    <property type="entry name" value="Zn-dependent exopeptidases"/>
    <property type="match status" value="1"/>
</dbReference>
<organism evidence="6 7">
    <name type="scientific">Lasiosphaeria ovina</name>
    <dbReference type="NCBI Taxonomy" id="92902"/>
    <lineage>
        <taxon>Eukaryota</taxon>
        <taxon>Fungi</taxon>
        <taxon>Dikarya</taxon>
        <taxon>Ascomycota</taxon>
        <taxon>Pezizomycotina</taxon>
        <taxon>Sordariomycetes</taxon>
        <taxon>Sordariomycetidae</taxon>
        <taxon>Sordariales</taxon>
        <taxon>Lasiosphaeriaceae</taxon>
        <taxon>Lasiosphaeria</taxon>
    </lineage>
</organism>
<dbReference type="InterPro" id="IPR002933">
    <property type="entry name" value="Peptidase_M20"/>
</dbReference>
<dbReference type="GO" id="GO:0000328">
    <property type="term" value="C:fungal-type vacuole lumen"/>
    <property type="evidence" value="ECO:0007669"/>
    <property type="project" value="TreeGrafter"/>
</dbReference>
<reference evidence="6" key="1">
    <citation type="journal article" date="2023" name="Mol. Phylogenet. Evol.">
        <title>Genome-scale phylogeny and comparative genomics of the fungal order Sordariales.</title>
        <authorList>
            <person name="Hensen N."/>
            <person name="Bonometti L."/>
            <person name="Westerberg I."/>
            <person name="Brannstrom I.O."/>
            <person name="Guillou S."/>
            <person name="Cros-Aarteil S."/>
            <person name="Calhoun S."/>
            <person name="Haridas S."/>
            <person name="Kuo A."/>
            <person name="Mondo S."/>
            <person name="Pangilinan J."/>
            <person name="Riley R."/>
            <person name="LaButti K."/>
            <person name="Andreopoulos B."/>
            <person name="Lipzen A."/>
            <person name="Chen C."/>
            <person name="Yan M."/>
            <person name="Daum C."/>
            <person name="Ng V."/>
            <person name="Clum A."/>
            <person name="Steindorff A."/>
            <person name="Ohm R.A."/>
            <person name="Martin F."/>
            <person name="Silar P."/>
            <person name="Natvig D.O."/>
            <person name="Lalanne C."/>
            <person name="Gautier V."/>
            <person name="Ament-Velasquez S.L."/>
            <person name="Kruys A."/>
            <person name="Hutchinson M.I."/>
            <person name="Powell A.J."/>
            <person name="Barry K."/>
            <person name="Miller A.N."/>
            <person name="Grigoriev I.V."/>
            <person name="Debuchy R."/>
            <person name="Gladieux P."/>
            <person name="Hiltunen Thoren M."/>
            <person name="Johannesson H."/>
        </authorList>
    </citation>
    <scope>NUCLEOTIDE SEQUENCE</scope>
    <source>
        <strain evidence="6">CBS 958.72</strain>
    </source>
</reference>
<dbReference type="InterPro" id="IPR047177">
    <property type="entry name" value="Pept_M20A"/>
</dbReference>
<dbReference type="GO" id="GO:0004180">
    <property type="term" value="F:carboxypeptidase activity"/>
    <property type="evidence" value="ECO:0007669"/>
    <property type="project" value="TreeGrafter"/>
</dbReference>
<dbReference type="GO" id="GO:0046872">
    <property type="term" value="F:metal ion binding"/>
    <property type="evidence" value="ECO:0007669"/>
    <property type="project" value="UniProtKB-KW"/>
</dbReference>
<gene>
    <name evidence="6" type="ORF">B0T24DRAFT_677098</name>
</gene>
<evidence type="ECO:0000313" key="6">
    <source>
        <dbReference type="EMBL" id="KAK3376208.1"/>
    </source>
</evidence>
<keyword evidence="2" id="KW-0645">Protease</keyword>
<dbReference type="AlphaFoldDB" id="A0AAE0KG72"/>
<dbReference type="EMBL" id="JAULSN010000003">
    <property type="protein sequence ID" value="KAK3376208.1"/>
    <property type="molecule type" value="Genomic_DNA"/>
</dbReference>
<dbReference type="PANTHER" id="PTHR45962:SF1">
    <property type="entry name" value="N-FATTY-ACYL-AMINO ACID SYNTHASE_HYDROLASE PM20D1"/>
    <property type="match status" value="1"/>
</dbReference>
<sequence>MRALTRSHATSPPSWTKKLTACKHSRITRIAVNLFGLVYTIKGQNPSLKPLMLTGHQDVVPADEPPMWKYPPFSAHFDGEWLWGRGASDDKNSITAIFAALETLLSNASWIPEQTIILALGFDEEGKGLRGAGTIAPYLEAI</sequence>
<proteinExistence type="inferred from homology"/>
<keyword evidence="3" id="KW-0479">Metal-binding</keyword>
<evidence type="ECO:0000256" key="5">
    <source>
        <dbReference type="ARBA" id="ARBA00022833"/>
    </source>
</evidence>
<comment type="similarity">
    <text evidence="1">Belongs to the peptidase M20A family.</text>
</comment>
<dbReference type="GO" id="GO:0051603">
    <property type="term" value="P:proteolysis involved in protein catabolic process"/>
    <property type="evidence" value="ECO:0007669"/>
    <property type="project" value="TreeGrafter"/>
</dbReference>
<evidence type="ECO:0000256" key="4">
    <source>
        <dbReference type="ARBA" id="ARBA00022801"/>
    </source>
</evidence>
<dbReference type="InterPro" id="IPR001261">
    <property type="entry name" value="ArgE/DapE_CS"/>
</dbReference>
<evidence type="ECO:0000256" key="1">
    <source>
        <dbReference type="ARBA" id="ARBA00006247"/>
    </source>
</evidence>
<reference evidence="6" key="2">
    <citation type="submission" date="2023-06" db="EMBL/GenBank/DDBJ databases">
        <authorList>
            <consortium name="Lawrence Berkeley National Laboratory"/>
            <person name="Haridas S."/>
            <person name="Hensen N."/>
            <person name="Bonometti L."/>
            <person name="Westerberg I."/>
            <person name="Brannstrom I.O."/>
            <person name="Guillou S."/>
            <person name="Cros-Aarteil S."/>
            <person name="Calhoun S."/>
            <person name="Kuo A."/>
            <person name="Mondo S."/>
            <person name="Pangilinan J."/>
            <person name="Riley R."/>
            <person name="Labutti K."/>
            <person name="Andreopoulos B."/>
            <person name="Lipzen A."/>
            <person name="Chen C."/>
            <person name="Yanf M."/>
            <person name="Daum C."/>
            <person name="Ng V."/>
            <person name="Clum A."/>
            <person name="Steindorff A."/>
            <person name="Ohm R."/>
            <person name="Martin F."/>
            <person name="Silar P."/>
            <person name="Natvig D."/>
            <person name="Lalanne C."/>
            <person name="Gautier V."/>
            <person name="Ament-Velasquez S.L."/>
            <person name="Kruys A."/>
            <person name="Hutchinson M.I."/>
            <person name="Powell A.J."/>
            <person name="Barry K."/>
            <person name="Miller A.N."/>
            <person name="Grigoriev I.V."/>
            <person name="Debuchy R."/>
            <person name="Gladieux P."/>
            <person name="Thoren M.H."/>
            <person name="Johannesson H."/>
        </authorList>
    </citation>
    <scope>NUCLEOTIDE SEQUENCE</scope>
    <source>
        <strain evidence="6">CBS 958.72</strain>
    </source>
</reference>